<dbReference type="InterPro" id="IPR037185">
    <property type="entry name" value="EmrE-like"/>
</dbReference>
<comment type="caution">
    <text evidence="3">The sequence shown here is derived from an EMBL/GenBank/DDBJ whole genome shotgun (WGS) entry which is preliminary data.</text>
</comment>
<name>A0A814MLA9_9BILA</name>
<keyword evidence="1" id="KW-0472">Membrane</keyword>
<dbReference type="GO" id="GO:0016020">
    <property type="term" value="C:membrane"/>
    <property type="evidence" value="ECO:0007669"/>
    <property type="project" value="InterPro"/>
</dbReference>
<evidence type="ECO:0000313" key="3">
    <source>
        <dbReference type="EMBL" id="CAF1081315.1"/>
    </source>
</evidence>
<evidence type="ECO:0000313" key="4">
    <source>
        <dbReference type="Proteomes" id="UP000663877"/>
    </source>
</evidence>
<dbReference type="PANTHER" id="PTHR22911:SF137">
    <property type="entry name" value="SOLUTE CARRIER FAMILY 35 MEMBER G2-RELATED"/>
    <property type="match status" value="1"/>
</dbReference>
<feature type="transmembrane region" description="Helical" evidence="1">
    <location>
        <begin position="193"/>
        <end position="213"/>
    </location>
</feature>
<dbReference type="PANTHER" id="PTHR22911">
    <property type="entry name" value="ACYL-MALONYL CONDENSING ENZYME-RELATED"/>
    <property type="match status" value="1"/>
</dbReference>
<feature type="transmembrane region" description="Helical" evidence="1">
    <location>
        <begin position="155"/>
        <end position="173"/>
    </location>
</feature>
<feature type="transmembrane region" description="Helical" evidence="1">
    <location>
        <begin position="98"/>
        <end position="123"/>
    </location>
</feature>
<keyword evidence="1" id="KW-1133">Transmembrane helix</keyword>
<feature type="transmembrane region" description="Helical" evidence="1">
    <location>
        <begin position="225"/>
        <end position="246"/>
    </location>
</feature>
<dbReference type="Proteomes" id="UP000663877">
    <property type="component" value="Unassembled WGS sequence"/>
</dbReference>
<dbReference type="SUPFAM" id="SSF103481">
    <property type="entry name" value="Multidrug resistance efflux transporter EmrE"/>
    <property type="match status" value="1"/>
</dbReference>
<evidence type="ECO:0000256" key="1">
    <source>
        <dbReference type="SAM" id="Phobius"/>
    </source>
</evidence>
<feature type="transmembrane region" description="Helical" evidence="1">
    <location>
        <begin position="69"/>
        <end position="86"/>
    </location>
</feature>
<feature type="domain" description="EamA" evidence="2">
    <location>
        <begin position="40"/>
        <end position="171"/>
    </location>
</feature>
<feature type="transmembrane region" description="Helical" evidence="1">
    <location>
        <begin position="258"/>
        <end position="281"/>
    </location>
</feature>
<organism evidence="3 4">
    <name type="scientific">Adineta steineri</name>
    <dbReference type="NCBI Taxonomy" id="433720"/>
    <lineage>
        <taxon>Eukaryota</taxon>
        <taxon>Metazoa</taxon>
        <taxon>Spiralia</taxon>
        <taxon>Gnathifera</taxon>
        <taxon>Rotifera</taxon>
        <taxon>Eurotatoria</taxon>
        <taxon>Bdelloidea</taxon>
        <taxon>Adinetida</taxon>
        <taxon>Adinetidae</taxon>
        <taxon>Adineta</taxon>
    </lineage>
</organism>
<protein>
    <recommendedName>
        <fullName evidence="2">EamA domain-containing protein</fullName>
    </recommendedName>
</protein>
<dbReference type="AlphaFoldDB" id="A0A814MLA9"/>
<accession>A0A814MLA9</accession>
<dbReference type="Pfam" id="PF00892">
    <property type="entry name" value="EamA"/>
    <property type="match status" value="1"/>
</dbReference>
<proteinExistence type="predicted"/>
<keyword evidence="1" id="KW-0812">Transmembrane</keyword>
<feature type="transmembrane region" description="Helical" evidence="1">
    <location>
        <begin position="318"/>
        <end position="341"/>
    </location>
</feature>
<gene>
    <name evidence="3" type="ORF">BJG266_LOCUS20276</name>
</gene>
<dbReference type="InterPro" id="IPR000620">
    <property type="entry name" value="EamA_dom"/>
</dbReference>
<feature type="transmembrane region" description="Helical" evidence="1">
    <location>
        <begin position="293"/>
        <end position="312"/>
    </location>
</feature>
<reference evidence="3" key="1">
    <citation type="submission" date="2021-02" db="EMBL/GenBank/DDBJ databases">
        <authorList>
            <person name="Nowell W R."/>
        </authorList>
    </citation>
    <scope>NUCLEOTIDE SEQUENCE</scope>
</reference>
<evidence type="ECO:0000259" key="2">
    <source>
        <dbReference type="Pfam" id="PF00892"/>
    </source>
</evidence>
<sequence length="361" mass="40232">MSLIDEQSEPNLTSTDPLLHVPSLTNENLTKQSNWITRFSGILYSLLSSFIFVSGTFTIKLLGVDLLDALLVRFFVQTIIVLSFVLNKHYTLLGGTIWQICLQIICSGTGALGFVLFCLAVRYIELSDINTLSYTRVVWTVVLSVIVYRERPSTGTLIALPLTLLGVIFVTQPNFLFTSKPTLVKNIDDKFRILGYAMALGAALTSAINVLLFKQLISTSTDIKTSVLNFQFALAMLVILILNQFYKIFYIQLTISWISFLSWRFLLAAVVCVLTISAGIFTQKSIKREHPAVYSLLGSADIIFALLLQNIFTSVQSNFYALIGSALVICSVVVLGISRIITERNIQKKIKENVNKNNEIC</sequence>
<dbReference type="EMBL" id="CAJNOI010000114">
    <property type="protein sequence ID" value="CAF1081315.1"/>
    <property type="molecule type" value="Genomic_DNA"/>
</dbReference>
<feature type="transmembrane region" description="Helical" evidence="1">
    <location>
        <begin position="41"/>
        <end position="63"/>
    </location>
</feature>